<feature type="domain" description="BioF2-like acetyltransferase" evidence="1">
    <location>
        <begin position="147"/>
        <end position="284"/>
    </location>
</feature>
<organism evidence="2 3">
    <name type="scientific">Candidatus Dojkabacteria bacterium</name>
    <dbReference type="NCBI Taxonomy" id="2099670"/>
    <lineage>
        <taxon>Bacteria</taxon>
        <taxon>Candidatus Dojkabacteria</taxon>
    </lineage>
</organism>
<dbReference type="Pfam" id="PF13480">
    <property type="entry name" value="Acetyltransf_6"/>
    <property type="match status" value="1"/>
</dbReference>
<sequence>MITVILDEEFDRNELSKLVPGTFFSSIELIEAYKQAFDLKIQWIVHHTGEVITAALPVETDGQNSYSLGHHPDHDVFDYIPVFYRSVEDFVALLANISSDEYEILELPVELLRSTNHSLKLEHMTTLPVCETKLNPTLSQGKIIFKKKYRRELKRKTNKVTAEFTPVFREVISKDFGLPKLLEFFRQSHNEEKQEFLTKNMEKYVEYFVMREDVSLTGYFFDERLVSVAIYFDKNGTRYLYNMASDTDYYDYSPGILHIYDLVLATIEAKMETFSFLRGDERYKFEIGANACRANYKLL</sequence>
<dbReference type="AlphaFoldDB" id="A0A955L8X3"/>
<comment type="caution">
    <text evidence="2">The sequence shown here is derived from an EMBL/GenBank/DDBJ whole genome shotgun (WGS) entry which is preliminary data.</text>
</comment>
<evidence type="ECO:0000259" key="1">
    <source>
        <dbReference type="Pfam" id="PF13480"/>
    </source>
</evidence>
<reference evidence="2" key="1">
    <citation type="submission" date="2020-04" db="EMBL/GenBank/DDBJ databases">
        <authorList>
            <person name="Zhang T."/>
        </authorList>
    </citation>
    <scope>NUCLEOTIDE SEQUENCE</scope>
    <source>
        <strain evidence="2">HKST-UBA11</strain>
    </source>
</reference>
<accession>A0A955L8X3</accession>
<dbReference type="InterPro" id="IPR038740">
    <property type="entry name" value="BioF2-like_GNAT_dom"/>
</dbReference>
<reference evidence="2" key="2">
    <citation type="journal article" date="2021" name="Microbiome">
        <title>Successional dynamics and alternative stable states in a saline activated sludge microbial community over 9 years.</title>
        <authorList>
            <person name="Wang Y."/>
            <person name="Ye J."/>
            <person name="Ju F."/>
            <person name="Liu L."/>
            <person name="Boyd J.A."/>
            <person name="Deng Y."/>
            <person name="Parks D.H."/>
            <person name="Jiang X."/>
            <person name="Yin X."/>
            <person name="Woodcroft B.J."/>
            <person name="Tyson G.W."/>
            <person name="Hugenholtz P."/>
            <person name="Polz M.F."/>
            <person name="Zhang T."/>
        </authorList>
    </citation>
    <scope>NUCLEOTIDE SEQUENCE</scope>
    <source>
        <strain evidence="2">HKST-UBA11</strain>
    </source>
</reference>
<dbReference type="SUPFAM" id="SSF55729">
    <property type="entry name" value="Acyl-CoA N-acyltransferases (Nat)"/>
    <property type="match status" value="1"/>
</dbReference>
<dbReference type="Gene3D" id="3.40.630.30">
    <property type="match status" value="1"/>
</dbReference>
<proteinExistence type="predicted"/>
<dbReference type="InterPro" id="IPR016181">
    <property type="entry name" value="Acyl_CoA_acyltransferase"/>
</dbReference>
<protein>
    <submittedName>
        <fullName evidence="2">GNAT family N-acetyltransferase</fullName>
    </submittedName>
</protein>
<evidence type="ECO:0000313" key="2">
    <source>
        <dbReference type="EMBL" id="MCA9385830.1"/>
    </source>
</evidence>
<dbReference type="Proteomes" id="UP000754563">
    <property type="component" value="Unassembled WGS sequence"/>
</dbReference>
<gene>
    <name evidence="2" type="ORF">KC717_04225</name>
</gene>
<evidence type="ECO:0000313" key="3">
    <source>
        <dbReference type="Proteomes" id="UP000754563"/>
    </source>
</evidence>
<name>A0A955L8X3_9BACT</name>
<dbReference type="EMBL" id="JAGQLH010000048">
    <property type="protein sequence ID" value="MCA9385830.1"/>
    <property type="molecule type" value="Genomic_DNA"/>
</dbReference>